<name>A0A2G9GHJ2_9LAMI</name>
<evidence type="ECO:0000313" key="3">
    <source>
        <dbReference type="Proteomes" id="UP000231279"/>
    </source>
</evidence>
<protein>
    <submittedName>
        <fullName evidence="2">Glutathione transferase</fullName>
        <ecNumber evidence="2">2.5.1.18</ecNumber>
    </submittedName>
</protein>
<organism evidence="2 3">
    <name type="scientific">Handroanthus impetiginosus</name>
    <dbReference type="NCBI Taxonomy" id="429701"/>
    <lineage>
        <taxon>Eukaryota</taxon>
        <taxon>Viridiplantae</taxon>
        <taxon>Streptophyta</taxon>
        <taxon>Embryophyta</taxon>
        <taxon>Tracheophyta</taxon>
        <taxon>Spermatophyta</taxon>
        <taxon>Magnoliopsida</taxon>
        <taxon>eudicotyledons</taxon>
        <taxon>Gunneridae</taxon>
        <taxon>Pentapetalae</taxon>
        <taxon>asterids</taxon>
        <taxon>lamiids</taxon>
        <taxon>Lamiales</taxon>
        <taxon>Bignoniaceae</taxon>
        <taxon>Crescentiina</taxon>
        <taxon>Tabebuia alliance</taxon>
        <taxon>Handroanthus</taxon>
    </lineage>
</organism>
<dbReference type="SUPFAM" id="SSF47616">
    <property type="entry name" value="GST C-terminal domain-like"/>
    <property type="match status" value="1"/>
</dbReference>
<dbReference type="STRING" id="429701.A0A2G9GHJ2"/>
<dbReference type="EMBL" id="NKXS01005022">
    <property type="protein sequence ID" value="PIN04751.1"/>
    <property type="molecule type" value="Genomic_DNA"/>
</dbReference>
<dbReference type="AlphaFoldDB" id="A0A2G9GHJ2"/>
<dbReference type="PANTHER" id="PTHR11260">
    <property type="entry name" value="GLUTATHIONE S-TRANSFERASE, GST, SUPERFAMILY, GST DOMAIN CONTAINING"/>
    <property type="match status" value="1"/>
</dbReference>
<proteinExistence type="predicted"/>
<keyword evidence="3" id="KW-1185">Reference proteome</keyword>
<evidence type="ECO:0000313" key="2">
    <source>
        <dbReference type="EMBL" id="PIN04751.1"/>
    </source>
</evidence>
<keyword evidence="2" id="KW-0808">Transferase</keyword>
<dbReference type="InterPro" id="IPR036282">
    <property type="entry name" value="Glutathione-S-Trfase_C_sf"/>
</dbReference>
<dbReference type="GO" id="GO:0004364">
    <property type="term" value="F:glutathione transferase activity"/>
    <property type="evidence" value="ECO:0007669"/>
    <property type="project" value="UniProtKB-EC"/>
</dbReference>
<accession>A0A2G9GHJ2</accession>
<sequence length="116" mass="13077">MPAIGKACWSTGEEREKAKEEAIEILRFLDNEIKGKKLFGGDNIGLVDIAGNFIGYWFGIVAELLGLEIMTEDKFPNICKWINEYNNCSSVQENLPPKDKLTVHLKARFEALNTSK</sequence>
<gene>
    <name evidence="2" type="ORF">CDL12_22714</name>
</gene>
<dbReference type="InterPro" id="IPR004046">
    <property type="entry name" value="GST_C"/>
</dbReference>
<dbReference type="InterPro" id="IPR045074">
    <property type="entry name" value="GST_C_Tau"/>
</dbReference>
<dbReference type="InterPro" id="IPR045073">
    <property type="entry name" value="Omega/Tau-like"/>
</dbReference>
<dbReference type="PROSITE" id="PS50405">
    <property type="entry name" value="GST_CTER"/>
    <property type="match status" value="1"/>
</dbReference>
<comment type="caution">
    <text evidence="2">The sequence shown here is derived from an EMBL/GenBank/DDBJ whole genome shotgun (WGS) entry which is preliminary data.</text>
</comment>
<reference evidence="3" key="1">
    <citation type="journal article" date="2018" name="Gigascience">
        <title>Genome assembly of the Pink Ipe (Handroanthus impetiginosus, Bignoniaceae), a highly valued, ecologically keystone Neotropical timber forest tree.</title>
        <authorList>
            <person name="Silva-Junior O.B."/>
            <person name="Grattapaglia D."/>
            <person name="Novaes E."/>
            <person name="Collevatti R.G."/>
        </authorList>
    </citation>
    <scope>NUCLEOTIDE SEQUENCE [LARGE SCALE GENOMIC DNA]</scope>
    <source>
        <strain evidence="3">cv. UFG-1</strain>
    </source>
</reference>
<evidence type="ECO:0000259" key="1">
    <source>
        <dbReference type="PROSITE" id="PS50405"/>
    </source>
</evidence>
<dbReference type="Proteomes" id="UP000231279">
    <property type="component" value="Unassembled WGS sequence"/>
</dbReference>
<dbReference type="CDD" id="cd03185">
    <property type="entry name" value="GST_C_Tau"/>
    <property type="match status" value="1"/>
</dbReference>
<dbReference type="PANTHER" id="PTHR11260:SF676">
    <property type="entry name" value="GLUTATHIONE S-TRANSFERASE U8"/>
    <property type="match status" value="1"/>
</dbReference>
<dbReference type="GO" id="GO:0006749">
    <property type="term" value="P:glutathione metabolic process"/>
    <property type="evidence" value="ECO:0007669"/>
    <property type="project" value="InterPro"/>
</dbReference>
<dbReference type="EC" id="2.5.1.18" evidence="2"/>
<dbReference type="OrthoDB" id="4951845at2759"/>
<dbReference type="InterPro" id="IPR010987">
    <property type="entry name" value="Glutathione-S-Trfase_C-like"/>
</dbReference>
<feature type="domain" description="GST C-terminal" evidence="1">
    <location>
        <begin position="1"/>
        <end position="109"/>
    </location>
</feature>
<dbReference type="Pfam" id="PF00043">
    <property type="entry name" value="GST_C"/>
    <property type="match status" value="1"/>
</dbReference>
<dbReference type="GO" id="GO:0005737">
    <property type="term" value="C:cytoplasm"/>
    <property type="evidence" value="ECO:0007669"/>
    <property type="project" value="TreeGrafter"/>
</dbReference>
<dbReference type="Gene3D" id="1.20.1050.10">
    <property type="match status" value="1"/>
</dbReference>